<keyword evidence="3" id="KW-0175">Coiled coil</keyword>
<dbReference type="InterPro" id="IPR017871">
    <property type="entry name" value="ABC_transporter-like_CS"/>
</dbReference>
<evidence type="ECO:0000259" key="5">
    <source>
        <dbReference type="PROSITE" id="PS50893"/>
    </source>
</evidence>
<keyword evidence="2 6" id="KW-0067">ATP-binding</keyword>
<protein>
    <submittedName>
        <fullName evidence="6">Putative ABC transporter ATP-binding protein YheS</fullName>
    </submittedName>
</protein>
<dbReference type="GO" id="GO:0005524">
    <property type="term" value="F:ATP binding"/>
    <property type="evidence" value="ECO:0007669"/>
    <property type="project" value="UniProtKB-KW"/>
</dbReference>
<sequence length="668" mass="75110">MALISVANVELSFGDRVILDGVNLTLDAGEHVGLVGRNGCGKSTLMKLIAGIGNLKAEKGQIQVARGASVGYLHQDHNLDGEKTLREEAGEAFAHLDEMHAQLENIAHQMADAEGSQLEKLMKQYERVEHNMHTAGGYTVDHIVDEVLHGLGLTDAFFGVKVKDLSGGQRGRLALAKLLLAHPDILLLDEPTNHLDIEGRKWLEEFLSEYNGAVILISHDRWLLNRSVKTIYELELGRMVEYPGSYTKFRELRTERILAQRRAYDKQQTKIKQEKAFIDRYRAGQRSKQAQGREKRLSRYIRDEQLERPAELDVMNLSFKKAKRPGDHIVIAENVSKAYGSKVLFKDVDIKITRGEKIGIIGPNGAGKTTLVKVLLGLLDRDAGIVKNGAQIDVGHFKQTHEDLALNETVVNYLRRHVANETEQEARDLAGAFLFTGNEQDSLLGTCSGGERARVVLAGLVAGGHNVLILDEPTNHLDIPSSERLEESLKQYTKPVNNYTTVGEKPIEGTLILISHDRMLLDNLVDQLLILDGNGNVRQFLGNYSEYAETITREKHQATAKAEAARNEQQRKEAEKRRAEEIRIQQSQKQQPQQQPTQRKNTRFKHMNQQKLEAALEAAEVRLTEIDTLLANPDTYREGDQVTQLTAEREKLQSEYSQIEDEWLSRSN</sequence>
<feature type="compositionally biased region" description="Low complexity" evidence="4">
    <location>
        <begin position="584"/>
        <end position="598"/>
    </location>
</feature>
<feature type="domain" description="ABC transporter" evidence="5">
    <location>
        <begin position="4"/>
        <end position="261"/>
    </location>
</feature>
<dbReference type="Gene3D" id="3.40.50.300">
    <property type="entry name" value="P-loop containing nucleotide triphosphate hydrolases"/>
    <property type="match status" value="2"/>
</dbReference>
<dbReference type="InterPro" id="IPR037118">
    <property type="entry name" value="Val-tRNA_synth_C_sf"/>
</dbReference>
<dbReference type="InterPro" id="IPR003439">
    <property type="entry name" value="ABC_transporter-like_ATP-bd"/>
</dbReference>
<accession>A0A517YRF4</accession>
<dbReference type="EMBL" id="CP036425">
    <property type="protein sequence ID" value="QDU32809.1"/>
    <property type="molecule type" value="Genomic_DNA"/>
</dbReference>
<evidence type="ECO:0000256" key="1">
    <source>
        <dbReference type="ARBA" id="ARBA00022741"/>
    </source>
</evidence>
<dbReference type="PROSITE" id="PS50893">
    <property type="entry name" value="ABC_TRANSPORTER_2"/>
    <property type="match status" value="2"/>
</dbReference>
<keyword evidence="7" id="KW-1185">Reference proteome</keyword>
<feature type="compositionally biased region" description="Basic and acidic residues" evidence="4">
    <location>
        <begin position="555"/>
        <end position="583"/>
    </location>
</feature>
<dbReference type="PANTHER" id="PTHR42855">
    <property type="entry name" value="ABC TRANSPORTER ATP-BINDING SUBUNIT"/>
    <property type="match status" value="1"/>
</dbReference>
<dbReference type="Pfam" id="PF00005">
    <property type="entry name" value="ABC_tran"/>
    <property type="match status" value="2"/>
</dbReference>
<feature type="region of interest" description="Disordered" evidence="4">
    <location>
        <begin position="555"/>
        <end position="603"/>
    </location>
</feature>
<dbReference type="PROSITE" id="PS00211">
    <property type="entry name" value="ABC_TRANSPORTER_1"/>
    <property type="match status" value="1"/>
</dbReference>
<dbReference type="AlphaFoldDB" id="A0A517YRF4"/>
<dbReference type="InterPro" id="IPR027417">
    <property type="entry name" value="P-loop_NTPase"/>
</dbReference>
<dbReference type="FunFam" id="3.40.50.300:FF:000011">
    <property type="entry name" value="Putative ABC transporter ATP-binding component"/>
    <property type="match status" value="1"/>
</dbReference>
<dbReference type="KEGG" id="pcor:KS4_08450"/>
<keyword evidence="1" id="KW-0547">Nucleotide-binding</keyword>
<organism evidence="6 7">
    <name type="scientific">Poriferisphaera corsica</name>
    <dbReference type="NCBI Taxonomy" id="2528020"/>
    <lineage>
        <taxon>Bacteria</taxon>
        <taxon>Pseudomonadati</taxon>
        <taxon>Planctomycetota</taxon>
        <taxon>Phycisphaerae</taxon>
        <taxon>Phycisphaerales</taxon>
        <taxon>Phycisphaeraceae</taxon>
        <taxon>Poriferisphaera</taxon>
    </lineage>
</organism>
<feature type="coiled-coil region" evidence="3">
    <location>
        <begin position="96"/>
        <end position="131"/>
    </location>
</feature>
<feature type="domain" description="ABC transporter" evidence="5">
    <location>
        <begin position="330"/>
        <end position="558"/>
    </location>
</feature>
<name>A0A517YRF4_9BACT</name>
<dbReference type="InterPro" id="IPR051309">
    <property type="entry name" value="ABCF_ATPase"/>
</dbReference>
<dbReference type="Gene3D" id="1.10.287.380">
    <property type="entry name" value="Valyl-tRNA synthetase, C-terminal domain"/>
    <property type="match status" value="1"/>
</dbReference>
<gene>
    <name evidence="6" type="primary">yheS</name>
    <name evidence="6" type="ORF">KS4_08450</name>
</gene>
<dbReference type="PANTHER" id="PTHR42855:SF2">
    <property type="entry name" value="DRUG RESISTANCE ABC TRANSPORTER,ATP-BINDING PROTEIN"/>
    <property type="match status" value="1"/>
</dbReference>
<dbReference type="Pfam" id="PF12848">
    <property type="entry name" value="ABC_tran_Xtn"/>
    <property type="match status" value="1"/>
</dbReference>
<reference evidence="6 7" key="1">
    <citation type="submission" date="2019-02" db="EMBL/GenBank/DDBJ databases">
        <title>Deep-cultivation of Planctomycetes and their phenomic and genomic characterization uncovers novel biology.</title>
        <authorList>
            <person name="Wiegand S."/>
            <person name="Jogler M."/>
            <person name="Boedeker C."/>
            <person name="Pinto D."/>
            <person name="Vollmers J."/>
            <person name="Rivas-Marin E."/>
            <person name="Kohn T."/>
            <person name="Peeters S.H."/>
            <person name="Heuer A."/>
            <person name="Rast P."/>
            <person name="Oberbeckmann S."/>
            <person name="Bunk B."/>
            <person name="Jeske O."/>
            <person name="Meyerdierks A."/>
            <person name="Storesund J.E."/>
            <person name="Kallscheuer N."/>
            <person name="Luecker S."/>
            <person name="Lage O.M."/>
            <person name="Pohl T."/>
            <person name="Merkel B.J."/>
            <person name="Hornburger P."/>
            <person name="Mueller R.-W."/>
            <person name="Bruemmer F."/>
            <person name="Labrenz M."/>
            <person name="Spormann A.M."/>
            <person name="Op den Camp H."/>
            <person name="Overmann J."/>
            <person name="Amann R."/>
            <person name="Jetten M.S.M."/>
            <person name="Mascher T."/>
            <person name="Medema M.H."/>
            <person name="Devos D.P."/>
            <person name="Kaster A.-K."/>
            <person name="Ovreas L."/>
            <person name="Rohde M."/>
            <person name="Galperin M.Y."/>
            <person name="Jogler C."/>
        </authorList>
    </citation>
    <scope>NUCLEOTIDE SEQUENCE [LARGE SCALE GENOMIC DNA]</scope>
    <source>
        <strain evidence="6 7">KS4</strain>
    </source>
</reference>
<dbReference type="GO" id="GO:0016887">
    <property type="term" value="F:ATP hydrolysis activity"/>
    <property type="evidence" value="ECO:0007669"/>
    <property type="project" value="InterPro"/>
</dbReference>
<evidence type="ECO:0000256" key="2">
    <source>
        <dbReference type="ARBA" id="ARBA00022840"/>
    </source>
</evidence>
<dbReference type="InterPro" id="IPR032781">
    <property type="entry name" value="ABC_tran_Xtn"/>
</dbReference>
<dbReference type="Proteomes" id="UP000317369">
    <property type="component" value="Chromosome"/>
</dbReference>
<dbReference type="InterPro" id="IPR003593">
    <property type="entry name" value="AAA+_ATPase"/>
</dbReference>
<evidence type="ECO:0000313" key="6">
    <source>
        <dbReference type="EMBL" id="QDU32809.1"/>
    </source>
</evidence>
<dbReference type="CDD" id="cd03221">
    <property type="entry name" value="ABCF_EF-3"/>
    <property type="match status" value="2"/>
</dbReference>
<proteinExistence type="predicted"/>
<dbReference type="SMART" id="SM00382">
    <property type="entry name" value="AAA"/>
    <property type="match status" value="2"/>
</dbReference>
<dbReference type="SUPFAM" id="SSF52540">
    <property type="entry name" value="P-loop containing nucleoside triphosphate hydrolases"/>
    <property type="match status" value="2"/>
</dbReference>
<evidence type="ECO:0000256" key="4">
    <source>
        <dbReference type="SAM" id="MobiDB-lite"/>
    </source>
</evidence>
<evidence type="ECO:0000313" key="7">
    <source>
        <dbReference type="Proteomes" id="UP000317369"/>
    </source>
</evidence>
<evidence type="ECO:0000256" key="3">
    <source>
        <dbReference type="SAM" id="Coils"/>
    </source>
</evidence>